<accession>V5YNF8</accession>
<dbReference type="PANTHER" id="PTHR47217:SF1">
    <property type="entry name" value="GLOBIN-LIKE PROTEIN"/>
    <property type="match status" value="1"/>
</dbReference>
<dbReference type="PANTHER" id="PTHR47217">
    <property type="entry name" value="GLOBIN-LIKE PROTEIN"/>
    <property type="match status" value="1"/>
</dbReference>
<dbReference type="PROSITE" id="PS01033">
    <property type="entry name" value="GLOBIN"/>
    <property type="match status" value="1"/>
</dbReference>
<dbReference type="InterPro" id="IPR002336">
    <property type="entry name" value="Erythrocruorin"/>
</dbReference>
<dbReference type="InterPro" id="IPR012292">
    <property type="entry name" value="Globin/Proto"/>
</dbReference>
<dbReference type="InterPro" id="IPR009050">
    <property type="entry name" value="Globin-like_sf"/>
</dbReference>
<keyword evidence="5" id="KW-0408">Iron</keyword>
<dbReference type="CDD" id="cd01040">
    <property type="entry name" value="Mb-like"/>
    <property type="match status" value="1"/>
</dbReference>
<evidence type="ECO:0000256" key="5">
    <source>
        <dbReference type="ARBA" id="ARBA00023004"/>
    </source>
</evidence>
<evidence type="ECO:0000256" key="1">
    <source>
        <dbReference type="ARBA" id="ARBA00022448"/>
    </source>
</evidence>
<dbReference type="GO" id="GO:0005576">
    <property type="term" value="C:extracellular region"/>
    <property type="evidence" value="ECO:0007669"/>
    <property type="project" value="InterPro"/>
</dbReference>
<feature type="chain" id="PRO_5012949261" evidence="7">
    <location>
        <begin position="16"/>
        <end position="163"/>
    </location>
</feature>
<evidence type="ECO:0000256" key="4">
    <source>
        <dbReference type="ARBA" id="ARBA00022723"/>
    </source>
</evidence>
<protein>
    <submittedName>
        <fullName evidence="9">Globin</fullName>
    </submittedName>
</protein>
<dbReference type="GO" id="GO:0005344">
    <property type="term" value="F:oxygen carrier activity"/>
    <property type="evidence" value="ECO:0007669"/>
    <property type="project" value="UniProtKB-KW"/>
</dbReference>
<gene>
    <name evidence="9" type="primary">PnHb20</name>
</gene>
<dbReference type="Pfam" id="PF00042">
    <property type="entry name" value="Globin"/>
    <property type="match status" value="1"/>
</dbReference>
<keyword evidence="4" id="KW-0479">Metal-binding</keyword>
<organism evidence="9">
    <name type="scientific">Polypedilum nubifer</name>
    <dbReference type="NCBI Taxonomy" id="54969"/>
    <lineage>
        <taxon>Eukaryota</taxon>
        <taxon>Metazoa</taxon>
        <taxon>Ecdysozoa</taxon>
        <taxon>Arthropoda</taxon>
        <taxon>Hexapoda</taxon>
        <taxon>Insecta</taxon>
        <taxon>Pterygota</taxon>
        <taxon>Neoptera</taxon>
        <taxon>Endopterygota</taxon>
        <taxon>Diptera</taxon>
        <taxon>Nematocera</taxon>
        <taxon>Chironomoidea</taxon>
        <taxon>Chironomidae</taxon>
        <taxon>Chironominae</taxon>
        <taxon>Polypedilum</taxon>
        <taxon>Polypedilum</taxon>
    </lineage>
</organism>
<evidence type="ECO:0000256" key="3">
    <source>
        <dbReference type="ARBA" id="ARBA00022621"/>
    </source>
</evidence>
<name>V5YNF8_9DIPT</name>
<keyword evidence="1 6" id="KW-0813">Transport</keyword>
<dbReference type="GO" id="GO:0020037">
    <property type="term" value="F:heme binding"/>
    <property type="evidence" value="ECO:0007669"/>
    <property type="project" value="InterPro"/>
</dbReference>
<feature type="signal peptide" evidence="7">
    <location>
        <begin position="1"/>
        <end position="15"/>
    </location>
</feature>
<dbReference type="GO" id="GO:0005833">
    <property type="term" value="C:hemoglobin complex"/>
    <property type="evidence" value="ECO:0007669"/>
    <property type="project" value="InterPro"/>
</dbReference>
<keyword evidence="2 6" id="KW-0349">Heme</keyword>
<keyword evidence="3 6" id="KW-0561">Oxygen transport</keyword>
<evidence type="ECO:0000256" key="6">
    <source>
        <dbReference type="RuleBase" id="RU000356"/>
    </source>
</evidence>
<dbReference type="GO" id="GO:0046872">
    <property type="term" value="F:metal ion binding"/>
    <property type="evidence" value="ECO:0007669"/>
    <property type="project" value="UniProtKB-KW"/>
</dbReference>
<proteinExistence type="evidence at transcript level"/>
<comment type="similarity">
    <text evidence="6">Belongs to the globin family.</text>
</comment>
<dbReference type="PRINTS" id="PR00611">
    <property type="entry name" value="ERYTHCRUORIN"/>
</dbReference>
<sequence>MKLIVLALCIVAAVAGPVWLSAEEAGLIRGSWQHIKGREVDLLYVIFKENPDIQAKFPAFVGKNLDELKGTAPFAEHAGRIIALVEKYVGYLGDDGNDAHIRDMLNEMGKKHAVRGVTREQFQAFRKSALTYIKGHVEWSEPLGAAWKLAFDKMYEVVFSNLP</sequence>
<dbReference type="SUPFAM" id="SSF46458">
    <property type="entry name" value="Globin-like"/>
    <property type="match status" value="1"/>
</dbReference>
<dbReference type="InterPro" id="IPR044399">
    <property type="entry name" value="Mb-like_M"/>
</dbReference>
<keyword evidence="7" id="KW-0732">Signal</keyword>
<dbReference type="AlphaFoldDB" id="V5YNF8"/>
<feature type="domain" description="Globin" evidence="8">
    <location>
        <begin position="19"/>
        <end position="163"/>
    </location>
</feature>
<reference evidence="9" key="1">
    <citation type="submission" date="2013-11" db="EMBL/GenBank/DDBJ databases">
        <title>The genome of the anhydrobiotic midge reveals evolution of complete desiccation tolerance.</title>
        <authorList>
            <person name="Gusev O."/>
            <person name="Suetsugu Y."/>
            <person name="Cornette R."/>
            <person name="Kawashima T."/>
            <person name="Logacheva M."/>
            <person name="Kondrashov A."/>
            <person name="Penin A."/>
            <person name="Hatanaka R."/>
            <person name="Kikuta S."/>
            <person name="Shimura S."/>
            <person name="Katayose Y."/>
            <person name="Matsumoto T."/>
            <person name="Shagimardanova E."/>
            <person name="Alexeev D."/>
            <person name="Govorun V."/>
            <person name="Wisecaver J."/>
            <person name="Mikheyev A."/>
            <person name="Koyanagi R."/>
            <person name="Nishiyama T."/>
            <person name="Shigenobu S."/>
            <person name="Shibata F.T."/>
            <person name="Galygina V."/>
            <person name="Hasebe M."/>
            <person name="Okuda T."/>
            <person name="Satoh N."/>
            <person name="Kikawada T."/>
        </authorList>
    </citation>
    <scope>NUCLEOTIDE SEQUENCE</scope>
</reference>
<dbReference type="EMBL" id="AB872487">
    <property type="protein sequence ID" value="BAO18446.1"/>
    <property type="molecule type" value="mRNA"/>
</dbReference>
<evidence type="ECO:0000256" key="2">
    <source>
        <dbReference type="ARBA" id="ARBA00022617"/>
    </source>
</evidence>
<evidence type="ECO:0000259" key="8">
    <source>
        <dbReference type="PROSITE" id="PS01033"/>
    </source>
</evidence>
<evidence type="ECO:0000256" key="7">
    <source>
        <dbReference type="SAM" id="SignalP"/>
    </source>
</evidence>
<evidence type="ECO:0000313" key="9">
    <source>
        <dbReference type="EMBL" id="BAO18446.1"/>
    </source>
</evidence>
<dbReference type="Gene3D" id="1.10.490.10">
    <property type="entry name" value="Globins"/>
    <property type="match status" value="1"/>
</dbReference>
<dbReference type="GO" id="GO:0019825">
    <property type="term" value="F:oxygen binding"/>
    <property type="evidence" value="ECO:0007669"/>
    <property type="project" value="InterPro"/>
</dbReference>
<dbReference type="InterPro" id="IPR000971">
    <property type="entry name" value="Globin"/>
</dbReference>